<dbReference type="Gene3D" id="1.10.472.80">
    <property type="entry name" value="Ypt/Rab-GAP domain of gyp1p, domain 3"/>
    <property type="match status" value="1"/>
</dbReference>
<evidence type="ECO:0000313" key="13">
    <source>
        <dbReference type="EMBL" id="ORX48655.1"/>
    </source>
</evidence>
<dbReference type="InterPro" id="IPR015943">
    <property type="entry name" value="WD40/YVTN_repeat-like_dom_sf"/>
</dbReference>
<dbReference type="InterPro" id="IPR035969">
    <property type="entry name" value="Rab-GAP_TBC_sf"/>
</dbReference>
<keyword evidence="10" id="KW-0966">Cell projection</keyword>
<evidence type="ECO:0000313" key="14">
    <source>
        <dbReference type="Proteomes" id="UP000193719"/>
    </source>
</evidence>
<name>A0A1Y1V728_9FUNG</name>
<dbReference type="Proteomes" id="UP000193719">
    <property type="component" value="Unassembled WGS sequence"/>
</dbReference>
<dbReference type="OrthoDB" id="5578278at2759"/>
<sequence length="714" mass="83528">MYNKYVTLINVFIVINSKEPKHKDYQRNLKIKNVYCLLSINNSKLIKNNSGIKKDIVNDISFCSICVDYGILKCITKDLSFDDNNHENNSILDGVSKDIEESNIAKLQHFKMGAIDQKGNIYIFDFERNTYNLIARSGISANCISFNPYNKNEIIVGHTNKSIRSYNIGSKKLAVVLSSYHHSEPYAFSFHPHQPYLLSTSFKDVIVWDLSENSCLRVLIGIQDSEIQNAIFSKSGQQIIASFLNGNILIWNSETFNMEWKISLEALKNENIIIPKKHFPTNLQNTSLLIMSKDNTQLVYGGMGSTLFIWNIIEKVLQYELNLTILNSSALKRIEYVGNKKMVVVLSNDGNLVFINTKTGSLIAFRNEIKCSSFTLSNDGEFIFLILNQKSKVLIYSTSQLINYQKPVNIKSLKESSKETEGIIEVGSNTTTQVRSLYETIDQHKLPENKTEYELYSSKDIHPAVINFKKKYPLKIYRVLRSMEKIMSMLCYWSPVFENIDYLPNMIFPFVKIYENDTFSCFEILLTVIINYCQKWWEFYPNPPIECLDMLESLLSYHDKELYNHFVKYNITSQYYGWELVNNFFSDILSKNEWLCLWDNILTSCDPSYLYYFVIAYLKYLKKSILRITDIEDFMFFIHKENPCQFSKIIRLTNEVKKCTPEDLKFKKILKPYYSLSSNTNYPIFNEYPKYIINYQTKLKEKIRLEEEEYLKKK</sequence>
<keyword evidence="4" id="KW-0963">Cytoplasm</keyword>
<dbReference type="InterPro" id="IPR000195">
    <property type="entry name" value="Rab-GAP-TBC_dom"/>
</dbReference>
<feature type="domain" description="Rab-GAP TBC" evidence="12">
    <location>
        <begin position="478"/>
        <end position="626"/>
    </location>
</feature>
<dbReference type="PANTHER" id="PTHR19853:SF1">
    <property type="entry name" value="TBC1 DOMAIN FAMILY MEMBER 31"/>
    <property type="match status" value="1"/>
</dbReference>
<dbReference type="AlphaFoldDB" id="A0A1Y1V728"/>
<keyword evidence="7" id="KW-0970">Cilium biogenesis/degradation</keyword>
<evidence type="ECO:0000256" key="2">
    <source>
        <dbReference type="ARBA" id="ARBA00004607"/>
    </source>
</evidence>
<proteinExistence type="predicted"/>
<evidence type="ECO:0000256" key="7">
    <source>
        <dbReference type="ARBA" id="ARBA00022794"/>
    </source>
</evidence>
<dbReference type="InterPro" id="IPR036322">
    <property type="entry name" value="WD40_repeat_dom_sf"/>
</dbReference>
<dbReference type="GO" id="GO:0060271">
    <property type="term" value="P:cilium assembly"/>
    <property type="evidence" value="ECO:0007669"/>
    <property type="project" value="TreeGrafter"/>
</dbReference>
<dbReference type="InterPro" id="IPR051570">
    <property type="entry name" value="TBC1_cilium_biogenesis"/>
</dbReference>
<comment type="function">
    <text evidence="11">Molecular adapter which is involved in cilium biogenesis. Part of a functional complex including OFD1 a centriolar protein involved in cilium assembly. Could regulate the cAMP-dependent phosphorylation of OFD1, and its subsequent ubiquitination by PJA2 which ultimately leads to its proteasomal degradation.</text>
</comment>
<reference evidence="13 14" key="2">
    <citation type="submission" date="2016-08" db="EMBL/GenBank/DDBJ databases">
        <title>Pervasive Adenine N6-methylation of Active Genes in Fungi.</title>
        <authorList>
            <consortium name="DOE Joint Genome Institute"/>
            <person name="Mondo S.J."/>
            <person name="Dannebaum R.O."/>
            <person name="Kuo R.C."/>
            <person name="Labutti K."/>
            <person name="Haridas S."/>
            <person name="Kuo A."/>
            <person name="Salamov A."/>
            <person name="Ahrendt S.R."/>
            <person name="Lipzen A."/>
            <person name="Sullivan W."/>
            <person name="Andreopoulos W.B."/>
            <person name="Clum A."/>
            <person name="Lindquist E."/>
            <person name="Daum C."/>
            <person name="Ramamoorthy G.K."/>
            <person name="Gryganskyi A."/>
            <person name="Culley D."/>
            <person name="Magnuson J.K."/>
            <person name="James T.Y."/>
            <person name="O'Malley M.A."/>
            <person name="Stajich J.E."/>
            <person name="Spatafora J.W."/>
            <person name="Visel A."/>
            <person name="Grigoriev I.V."/>
        </authorList>
    </citation>
    <scope>NUCLEOTIDE SEQUENCE [LARGE SCALE GENOMIC DNA]</scope>
    <source>
        <strain evidence="14">finn</strain>
    </source>
</reference>
<dbReference type="Gene3D" id="2.130.10.10">
    <property type="entry name" value="YVTN repeat-like/Quinoprotein amine dehydrogenase"/>
    <property type="match status" value="2"/>
</dbReference>
<evidence type="ECO:0000256" key="4">
    <source>
        <dbReference type="ARBA" id="ARBA00022490"/>
    </source>
</evidence>
<organism evidence="13 14">
    <name type="scientific">Piromyces finnis</name>
    <dbReference type="NCBI Taxonomy" id="1754191"/>
    <lineage>
        <taxon>Eukaryota</taxon>
        <taxon>Fungi</taxon>
        <taxon>Fungi incertae sedis</taxon>
        <taxon>Chytridiomycota</taxon>
        <taxon>Chytridiomycota incertae sedis</taxon>
        <taxon>Neocallimastigomycetes</taxon>
        <taxon>Neocallimastigales</taxon>
        <taxon>Neocallimastigaceae</taxon>
        <taxon>Piromyces</taxon>
    </lineage>
</organism>
<evidence type="ECO:0000256" key="3">
    <source>
        <dbReference type="ARBA" id="ARBA00014199"/>
    </source>
</evidence>
<comment type="caution">
    <text evidence="13">The sequence shown here is derived from an EMBL/GenBank/DDBJ whole genome shotgun (WGS) entry which is preliminary data.</text>
</comment>
<protein>
    <recommendedName>
        <fullName evidence="3">TBC1 domain family member 31</fullName>
    </recommendedName>
</protein>
<evidence type="ECO:0000256" key="1">
    <source>
        <dbReference type="ARBA" id="ARBA00004120"/>
    </source>
</evidence>
<dbReference type="SUPFAM" id="SSF47923">
    <property type="entry name" value="Ypt/Rab-GAP domain of gyp1p"/>
    <property type="match status" value="1"/>
</dbReference>
<evidence type="ECO:0000256" key="10">
    <source>
        <dbReference type="ARBA" id="ARBA00023273"/>
    </source>
</evidence>
<accession>A0A1Y1V728</accession>
<comment type="subcellular location">
    <subcellularLocation>
        <location evidence="1">Cytoplasm</location>
        <location evidence="1">Cytoskeleton</location>
        <location evidence="1">Cilium basal body</location>
    </subcellularLocation>
    <subcellularLocation>
        <location evidence="2">Cytoplasm</location>
        <location evidence="2">Cytoskeleton</location>
        <location evidence="2">Microtubule organizing center</location>
        <location evidence="2">Centrosome</location>
        <location evidence="2">Centriolar satellite</location>
    </subcellularLocation>
</comment>
<evidence type="ECO:0000256" key="6">
    <source>
        <dbReference type="ARBA" id="ARBA00022737"/>
    </source>
</evidence>
<keyword evidence="14" id="KW-1185">Reference proteome</keyword>
<evidence type="ECO:0000256" key="9">
    <source>
        <dbReference type="ARBA" id="ARBA00023212"/>
    </source>
</evidence>
<gene>
    <name evidence="13" type="ORF">BCR36DRAFT_371147</name>
</gene>
<dbReference type="STRING" id="1754191.A0A1Y1V728"/>
<evidence type="ECO:0000256" key="5">
    <source>
        <dbReference type="ARBA" id="ARBA00022574"/>
    </source>
</evidence>
<evidence type="ECO:0000256" key="11">
    <source>
        <dbReference type="ARBA" id="ARBA00034464"/>
    </source>
</evidence>
<keyword evidence="5" id="KW-0853">WD repeat</keyword>
<dbReference type="PANTHER" id="PTHR19853">
    <property type="entry name" value="WD REPEAT CONTAINING PROTEIN 3 WDR3"/>
    <property type="match status" value="1"/>
</dbReference>
<dbReference type="SUPFAM" id="SSF50978">
    <property type="entry name" value="WD40 repeat-like"/>
    <property type="match status" value="1"/>
</dbReference>
<evidence type="ECO:0000256" key="8">
    <source>
        <dbReference type="ARBA" id="ARBA00023054"/>
    </source>
</evidence>
<keyword evidence="8" id="KW-0175">Coiled coil</keyword>
<keyword evidence="6" id="KW-0677">Repeat</keyword>
<dbReference type="InterPro" id="IPR001680">
    <property type="entry name" value="WD40_rpt"/>
</dbReference>
<keyword evidence="9" id="KW-0206">Cytoskeleton</keyword>
<dbReference type="GO" id="GO:0036064">
    <property type="term" value="C:ciliary basal body"/>
    <property type="evidence" value="ECO:0007669"/>
    <property type="project" value="TreeGrafter"/>
</dbReference>
<dbReference type="SMART" id="SM00320">
    <property type="entry name" value="WD40"/>
    <property type="match status" value="4"/>
</dbReference>
<evidence type="ECO:0000259" key="12">
    <source>
        <dbReference type="Pfam" id="PF00566"/>
    </source>
</evidence>
<dbReference type="Pfam" id="PF00566">
    <property type="entry name" value="RabGAP-TBC"/>
    <property type="match status" value="1"/>
</dbReference>
<dbReference type="EMBL" id="MCFH01000026">
    <property type="protein sequence ID" value="ORX48655.1"/>
    <property type="molecule type" value="Genomic_DNA"/>
</dbReference>
<reference evidence="13 14" key="1">
    <citation type="submission" date="2016-08" db="EMBL/GenBank/DDBJ databases">
        <title>Genomes of anaerobic fungi encode conserved fungal cellulosomes for biomass hydrolysis.</title>
        <authorList>
            <consortium name="DOE Joint Genome Institute"/>
            <person name="Haitjema C.H."/>
            <person name="Gilmore S.P."/>
            <person name="Henske J.K."/>
            <person name="Solomon K.V."/>
            <person name="De Groot R."/>
            <person name="Kuo A."/>
            <person name="Mondo S.J."/>
            <person name="Salamov A.A."/>
            <person name="Labutti K."/>
            <person name="Zhao Z."/>
            <person name="Chiniquy J."/>
            <person name="Barry K."/>
            <person name="Brewer H.M."/>
            <person name="Purvine S.O."/>
            <person name="Wright A.T."/>
            <person name="Boxma B."/>
            <person name="Van Alen T."/>
            <person name="Hackstein J.H."/>
            <person name="Baker S.E."/>
            <person name="Grigoriev I.V."/>
            <person name="O'Malley M.A."/>
        </authorList>
    </citation>
    <scope>NUCLEOTIDE SEQUENCE [LARGE SCALE GENOMIC DNA]</scope>
    <source>
        <strain evidence="14">finn</strain>
    </source>
</reference>